<protein>
    <submittedName>
        <fullName evidence="1">Conjugal transfer protein</fullName>
    </submittedName>
</protein>
<dbReference type="AlphaFoldDB" id="A0A2I1Z2H0"/>
<name>A0A2I1Z2H0_STRMT</name>
<organism evidence="1 2">
    <name type="scientific">Streptococcus mitis</name>
    <dbReference type="NCBI Taxonomy" id="28037"/>
    <lineage>
        <taxon>Bacteria</taxon>
        <taxon>Bacillati</taxon>
        <taxon>Bacillota</taxon>
        <taxon>Bacilli</taxon>
        <taxon>Lactobacillales</taxon>
        <taxon>Streptococcaceae</taxon>
        <taxon>Streptococcus</taxon>
        <taxon>Streptococcus mitis group</taxon>
    </lineage>
</organism>
<sequence>MLVKIIYEGITCFPDTNEFWNLYIVLMKEKDFFFDAFARENVDLDSPAKYQHAYFTTDGQVLDFNRNMDTKLVNLFRQVILDQQEQFMEEIIMAKQSLIEKKIKAASLELGELMKAHKDKEAWTKAGELNHLLKNEEAEMLPADLLEKIRLELRGYYYVNGEINRLHKQLYAKGNKLIELASA</sequence>
<evidence type="ECO:0000313" key="1">
    <source>
        <dbReference type="EMBL" id="PLA61300.1"/>
    </source>
</evidence>
<gene>
    <name evidence="1" type="ORF">CYK18_03665</name>
</gene>
<evidence type="ECO:0000313" key="2">
    <source>
        <dbReference type="Proteomes" id="UP000234971"/>
    </source>
</evidence>
<dbReference type="EMBL" id="PKIE01000001">
    <property type="protein sequence ID" value="PLA61300.1"/>
    <property type="molecule type" value="Genomic_DNA"/>
</dbReference>
<dbReference type="RefSeq" id="WP_101785131.1">
    <property type="nucleotide sequence ID" value="NZ_PKIE01000001.1"/>
</dbReference>
<proteinExistence type="predicted"/>
<accession>A0A2I1Z2H0</accession>
<dbReference type="Proteomes" id="UP000234971">
    <property type="component" value="Unassembled WGS sequence"/>
</dbReference>
<reference evidence="1 2" key="1">
    <citation type="submission" date="2017-12" db="EMBL/GenBank/DDBJ databases">
        <title>Phylogenetic diversity of female urinary microbiome.</title>
        <authorList>
            <person name="Thomas-White K."/>
            <person name="Wolfe A.J."/>
        </authorList>
    </citation>
    <scope>NUCLEOTIDE SEQUENCE [LARGE SCALE GENOMIC DNA]</scope>
    <source>
        <strain evidence="1 2">UMB1341</strain>
    </source>
</reference>
<comment type="caution">
    <text evidence="1">The sequence shown here is derived from an EMBL/GenBank/DDBJ whole genome shotgun (WGS) entry which is preliminary data.</text>
</comment>